<organism evidence="3 4">
    <name type="scientific">Novosphingobium malaysiense</name>
    <dbReference type="NCBI Taxonomy" id="1348853"/>
    <lineage>
        <taxon>Bacteria</taxon>
        <taxon>Pseudomonadati</taxon>
        <taxon>Pseudomonadota</taxon>
        <taxon>Alphaproteobacteria</taxon>
        <taxon>Sphingomonadales</taxon>
        <taxon>Sphingomonadaceae</taxon>
        <taxon>Novosphingobium</taxon>
    </lineage>
</organism>
<dbReference type="InterPro" id="IPR005546">
    <property type="entry name" value="Autotransporte_beta"/>
</dbReference>
<accession>A0A0B1ZVX1</accession>
<protein>
    <recommendedName>
        <fullName evidence="2">Autotransporter domain-containing protein</fullName>
    </recommendedName>
</protein>
<dbReference type="InterPro" id="IPR036709">
    <property type="entry name" value="Autotransporte_beta_dom_sf"/>
</dbReference>
<evidence type="ECO:0000256" key="1">
    <source>
        <dbReference type="SAM" id="MobiDB-lite"/>
    </source>
</evidence>
<feature type="compositionally biased region" description="Low complexity" evidence="1">
    <location>
        <begin position="934"/>
        <end position="965"/>
    </location>
</feature>
<keyword evidence="4" id="KW-1185">Reference proteome</keyword>
<dbReference type="PROSITE" id="PS51208">
    <property type="entry name" value="AUTOTRANSPORTER"/>
    <property type="match status" value="1"/>
</dbReference>
<dbReference type="SMART" id="SM00869">
    <property type="entry name" value="Autotransporter"/>
    <property type="match status" value="1"/>
</dbReference>
<comment type="caution">
    <text evidence="3">The sequence shown here is derived from an EMBL/GenBank/DDBJ whole genome shotgun (WGS) entry which is preliminary data.</text>
</comment>
<dbReference type="SUPFAM" id="SSF103515">
    <property type="entry name" value="Autotransporter"/>
    <property type="match status" value="1"/>
</dbReference>
<dbReference type="Pfam" id="PF03797">
    <property type="entry name" value="Autotransporter"/>
    <property type="match status" value="1"/>
</dbReference>
<evidence type="ECO:0000313" key="4">
    <source>
        <dbReference type="Proteomes" id="UP000031057"/>
    </source>
</evidence>
<dbReference type="Proteomes" id="UP000031057">
    <property type="component" value="Unassembled WGS sequence"/>
</dbReference>
<feature type="domain" description="Autotransporter" evidence="2">
    <location>
        <begin position="1513"/>
        <end position="1791"/>
    </location>
</feature>
<dbReference type="STRING" id="1348853.LK12_04890"/>
<gene>
    <name evidence="3" type="ORF">LK12_04890</name>
</gene>
<feature type="region of interest" description="Disordered" evidence="1">
    <location>
        <begin position="933"/>
        <end position="965"/>
    </location>
</feature>
<evidence type="ECO:0000313" key="3">
    <source>
        <dbReference type="EMBL" id="KHK93579.1"/>
    </source>
</evidence>
<dbReference type="EMBL" id="JTDI01000001">
    <property type="protein sequence ID" value="KHK93579.1"/>
    <property type="molecule type" value="Genomic_DNA"/>
</dbReference>
<evidence type="ECO:0000259" key="2">
    <source>
        <dbReference type="PROSITE" id="PS51208"/>
    </source>
</evidence>
<reference evidence="3 4" key="1">
    <citation type="submission" date="2014-10" db="EMBL/GenBank/DDBJ databases">
        <title>Genome sequence of Novosphingobium malaysiense MUSC 273(T).</title>
        <authorList>
            <person name="Lee L.-H."/>
        </authorList>
    </citation>
    <scope>NUCLEOTIDE SEQUENCE [LARGE SCALE GENOMIC DNA]</scope>
    <source>
        <strain evidence="3 4">MUSC 273</strain>
    </source>
</reference>
<sequence length="1791" mass="177011">MDVSSSETVTNVNAAIVAAENTPSADIAISFGSPAVVTGGANVVLSPLGTGMGDGAISLVNAGNLGVVATGSVTDSVGVRLNGAGASATGNTATVTNNGLVTNGIQATGFGDDVSITNGGTVYGSINASGYGDVSVTTAAGGSIIASSPYYGATALALSKASSDTAGGVTTTTYTSGNAQIDQNGDAMLADGVTPAHLYAYSAEGDSTVNVGATAGDVFAIAGSSNATFVSASQAAAADATTTTYEYGYTASEGAADVTISSEGDVTRVYADGSGGATVEVAGNVGVNGIQAYSTATDHNETSTETLDAASTVTGTTYSYADVRAGGAADVTVDAGGSVDGDISATGDAGASVVANGDVAGSITADQQTGADYILTSDYTSADGKTVDSQSSNYTAGDASIAVGPAVTVDGNLSAFGNGDASASVDASSIVNGNVYVDAQPGTNFSTTTTSVATDPVTGDYTYSGNANSSTAGGAGSFSNAGYTQGNVSVFGVTGADVTNSGQVTGSTYVATGGSQTDSSYDSSQTTATADGVTTVTNTATFSGTTTGISGDITGTYSGTNGEVSFSPISEGNITQNASGNSTVDASGTIYGSIASSAGQGVGTSQEDWTYEAVTVADAATPANNSATYSYTETTSTTSAEGTSTVDVSGHVSDDYFGTQNVSSNGTTGSTVTVSGTVDGSVSSAASGIVNSQTDHQVNSRSVGASLVQVQNDVQNSASSTTEGGEAVGDVTGTGVVNGSLAVTGVASAASQIDAGAIINGGLYVSAGGYDTSSSDSNVYAYDPADDTSSRVIKYTSSTAAAAASGDASANVDGMVSYVYVDAARGSASASIQGQVVSDVYADAFGYGSDSSSEYDYAGVGTAASTLTSSTSTSTYTTTGGTASVLVDTSADMQQQGIGSTAPSVQNVYAGGLEGADVTIAAGSRVGGSVYANSSSSDYTTTTTRTYDASGSGTQTSTSSSTPVGGTASVVNDGIIDGYAEAEGLASANVTNTGEAYSLGAYAGGIAASYSSVDNDWANLSPSTHTITNTSTFTPIGGTASVDNSGSTYGVEVVGANGSVTNSGTIGDDTMSGSIYLGASVENGTTVQTITSTSTSNPDPVFTPSATLASQTYTVDQNGMLTGNVYVRGADYYDYASDQSYKTSDVSATINLNDGSETTGSFFAENDTDTVVNVNGGSLILSGPAYVPVSATNAVASWSGGLDGGATGGSFALNVNSGVAQITPVADGAFGLNGSVNVGSDGTLVVGLLNVPENTGSGASITATTPTVDGANFVVSGDFSSTGTLAVGLNGTLVKTPVAPVSTSPDFLAPITTVLAGSGVAYTTPDAAGVSINSPSSISVGGDLNLEGNLQVYVPTGSIFAGDESMELFTVGGTITGSPTVTSNLNSQFVTLAATTSGQTVEVAATRKSYATAASNPNAASAAVALDNAIPGVIEVLVDDASGVRSYSSLDQLNKIQDVANIVSNLDWNLSAAQAAEVFDELASASIYGSLANLRQNVAFQGELDRLAQRRNDQTASVGLWLTPIGNFAKYGGTSSGAAKIDATSYGAAGGLDVAYGESGAFGFGFGYARHNVDAKGQPVSVDADTYSLGAYWTQGFGPLTVNAKFVYGFSTFDAERDLTLLSRNVTGHFRGNEWDGSVGVAYNLNYGGFDVVPFGELALRHWHMNGFTEEGGAGLGLNVNSASKSVFEPTIGVRLTTVASETEDFTIRPYGSLAYTFQGDAGTSRTVGYLGDPNANTFTLKGVNPKGYATVAAGLNTGIASKVNISVGGSYAFGSHNNVATIQSAIGIEF</sequence>
<proteinExistence type="predicted"/>
<name>A0A0B1ZVX1_9SPHN</name>
<dbReference type="Gene3D" id="2.40.128.130">
    <property type="entry name" value="Autotransporter beta-domain"/>
    <property type="match status" value="1"/>
</dbReference>